<evidence type="ECO:0000259" key="11">
    <source>
        <dbReference type="PROSITE" id="PS50157"/>
    </source>
</evidence>
<dbReference type="InterPro" id="IPR013087">
    <property type="entry name" value="Znf_C2H2_type"/>
</dbReference>
<gene>
    <name evidence="12" type="ORF">GIB67_018033</name>
</gene>
<proteinExistence type="predicted"/>
<dbReference type="PROSITE" id="PS50157">
    <property type="entry name" value="ZINC_FINGER_C2H2_2"/>
    <property type="match status" value="2"/>
</dbReference>
<dbReference type="GO" id="GO:0008270">
    <property type="term" value="F:zinc ion binding"/>
    <property type="evidence" value="ECO:0007669"/>
    <property type="project" value="UniProtKB-KW"/>
</dbReference>
<feature type="region of interest" description="Disordered" evidence="10">
    <location>
        <begin position="207"/>
        <end position="241"/>
    </location>
</feature>
<dbReference type="Proteomes" id="UP000541444">
    <property type="component" value="Unassembled WGS sequence"/>
</dbReference>
<feature type="domain" description="C2H2-type" evidence="11">
    <location>
        <begin position="191"/>
        <end position="218"/>
    </location>
</feature>
<evidence type="ECO:0000256" key="2">
    <source>
        <dbReference type="ARBA" id="ARBA00022723"/>
    </source>
</evidence>
<dbReference type="Pfam" id="PF13912">
    <property type="entry name" value="zf-C2H2_6"/>
    <property type="match status" value="2"/>
</dbReference>
<evidence type="ECO:0000256" key="1">
    <source>
        <dbReference type="ARBA" id="ARBA00004123"/>
    </source>
</evidence>
<keyword evidence="8" id="KW-0539">Nucleus</keyword>
<evidence type="ECO:0000256" key="5">
    <source>
        <dbReference type="ARBA" id="ARBA00022833"/>
    </source>
</evidence>
<feature type="compositionally biased region" description="Low complexity" evidence="10">
    <location>
        <begin position="216"/>
        <end position="230"/>
    </location>
</feature>
<evidence type="ECO:0000313" key="12">
    <source>
        <dbReference type="EMBL" id="KAF6171509.1"/>
    </source>
</evidence>
<dbReference type="EMBL" id="JACGCM010000479">
    <property type="protein sequence ID" value="KAF6171509.1"/>
    <property type="molecule type" value="Genomic_DNA"/>
</dbReference>
<organism evidence="12 13">
    <name type="scientific">Kingdonia uniflora</name>
    <dbReference type="NCBI Taxonomy" id="39325"/>
    <lineage>
        <taxon>Eukaryota</taxon>
        <taxon>Viridiplantae</taxon>
        <taxon>Streptophyta</taxon>
        <taxon>Embryophyta</taxon>
        <taxon>Tracheophyta</taxon>
        <taxon>Spermatophyta</taxon>
        <taxon>Magnoliopsida</taxon>
        <taxon>Ranunculales</taxon>
        <taxon>Circaeasteraceae</taxon>
        <taxon>Kingdonia</taxon>
    </lineage>
</organism>
<keyword evidence="5" id="KW-0862">Zinc</keyword>
<dbReference type="PANTHER" id="PTHR26374:SF466">
    <property type="entry name" value="OS09G0122000 PROTEIN"/>
    <property type="match status" value="1"/>
</dbReference>
<keyword evidence="13" id="KW-1185">Reference proteome</keyword>
<evidence type="ECO:0000256" key="4">
    <source>
        <dbReference type="ARBA" id="ARBA00022771"/>
    </source>
</evidence>
<evidence type="ECO:0000256" key="8">
    <source>
        <dbReference type="ARBA" id="ARBA00023242"/>
    </source>
</evidence>
<evidence type="ECO:0000313" key="13">
    <source>
        <dbReference type="Proteomes" id="UP000541444"/>
    </source>
</evidence>
<comment type="caution">
    <text evidence="12">The sequence shown here is derived from an EMBL/GenBank/DDBJ whole genome shotgun (WGS) entry which is preliminary data.</text>
</comment>
<evidence type="ECO:0000256" key="7">
    <source>
        <dbReference type="ARBA" id="ARBA00023163"/>
    </source>
</evidence>
<evidence type="ECO:0000256" key="6">
    <source>
        <dbReference type="ARBA" id="ARBA00023015"/>
    </source>
</evidence>
<evidence type="ECO:0000256" key="9">
    <source>
        <dbReference type="PROSITE-ProRule" id="PRU00042"/>
    </source>
</evidence>
<reference evidence="12 13" key="1">
    <citation type="journal article" date="2020" name="IScience">
        <title>Genome Sequencing of the Endangered Kingdonia uniflora (Circaeasteraceae, Ranunculales) Reveals Potential Mechanisms of Evolutionary Specialization.</title>
        <authorList>
            <person name="Sun Y."/>
            <person name="Deng T."/>
            <person name="Zhang A."/>
            <person name="Moore M.J."/>
            <person name="Landis J.B."/>
            <person name="Lin N."/>
            <person name="Zhang H."/>
            <person name="Zhang X."/>
            <person name="Huang J."/>
            <person name="Zhang X."/>
            <person name="Sun H."/>
            <person name="Wang H."/>
        </authorList>
    </citation>
    <scope>NUCLEOTIDE SEQUENCE [LARGE SCALE GENOMIC DNA]</scope>
    <source>
        <strain evidence="12">TB1705</strain>
        <tissue evidence="12">Leaf</tissue>
    </source>
</reference>
<evidence type="ECO:0000256" key="3">
    <source>
        <dbReference type="ARBA" id="ARBA00022737"/>
    </source>
</evidence>
<protein>
    <recommendedName>
        <fullName evidence="11">C2H2-type domain-containing protein</fullName>
    </recommendedName>
</protein>
<dbReference type="AlphaFoldDB" id="A0A7J7NWH1"/>
<sequence>MEVVEEEHVQQVLIKGKRTKRHRPLSELPPLTLTMSSSSSGGASDDVYTTSLELEFARESTEEEEDMANCLILLAQGYNRSVLQTGSKRYRDVTEKAVVGASAGAEGFYVYECKTCNKCFSSFQALGGHRASHKKPRLAEEKKAMMMLFDQHQHHDQESSVLNSNITSSSSLNLQIGNHNHNNNNKVSKIHECSICGSEFASGQALGGHMRRHRSTTTTVSTTTPAESTRIMPDTQPTPPKKMRTVFSLDLNLPAPEDDRDSKLSFVTKQQSLLFSSAHALVDCHY</sequence>
<accession>A0A7J7NWH1</accession>
<dbReference type="SMART" id="SM00355">
    <property type="entry name" value="ZnF_C2H2"/>
    <property type="match status" value="2"/>
</dbReference>
<dbReference type="GO" id="GO:0005634">
    <property type="term" value="C:nucleus"/>
    <property type="evidence" value="ECO:0007669"/>
    <property type="project" value="UniProtKB-SubCell"/>
</dbReference>
<feature type="domain" description="C2H2-type" evidence="11">
    <location>
        <begin position="111"/>
        <end position="138"/>
    </location>
</feature>
<dbReference type="InterPro" id="IPR036236">
    <property type="entry name" value="Znf_C2H2_sf"/>
</dbReference>
<dbReference type="PANTHER" id="PTHR26374">
    <property type="entry name" value="ZINC FINGER PROTEIN ZAT5"/>
    <property type="match status" value="1"/>
</dbReference>
<keyword evidence="4 9" id="KW-0863">Zinc-finger</keyword>
<keyword evidence="7" id="KW-0804">Transcription</keyword>
<name>A0A7J7NWH1_9MAGN</name>
<keyword evidence="6" id="KW-0805">Transcription regulation</keyword>
<dbReference type="OrthoDB" id="6077919at2759"/>
<dbReference type="SUPFAM" id="SSF57667">
    <property type="entry name" value="beta-beta-alpha zinc fingers"/>
    <property type="match status" value="1"/>
</dbReference>
<keyword evidence="2" id="KW-0479">Metal-binding</keyword>
<evidence type="ECO:0000256" key="10">
    <source>
        <dbReference type="SAM" id="MobiDB-lite"/>
    </source>
</evidence>
<dbReference type="PROSITE" id="PS00028">
    <property type="entry name" value="ZINC_FINGER_C2H2_1"/>
    <property type="match status" value="2"/>
</dbReference>
<dbReference type="Gene3D" id="3.30.160.60">
    <property type="entry name" value="Classic Zinc Finger"/>
    <property type="match status" value="1"/>
</dbReference>
<comment type="subcellular location">
    <subcellularLocation>
        <location evidence="1">Nucleus</location>
    </subcellularLocation>
</comment>
<keyword evidence="3" id="KW-0677">Repeat</keyword>